<evidence type="ECO:0000256" key="2">
    <source>
        <dbReference type="ARBA" id="ARBA00005660"/>
    </source>
</evidence>
<evidence type="ECO:0000256" key="6">
    <source>
        <dbReference type="ARBA" id="ARBA00022692"/>
    </source>
</evidence>
<feature type="transmembrane region" description="Helical" evidence="9">
    <location>
        <begin position="70"/>
        <end position="87"/>
    </location>
</feature>
<comment type="caution">
    <text evidence="10">The sequence shown here is derived from an EMBL/GenBank/DDBJ whole genome shotgun (WGS) entry which is preliminary data.</text>
</comment>
<sequence length="265" mass="30025">MFQNIIIGQYVAGNSFIHDLDPRSKLTATFLFVLIVFLANNWLTYLILFLAVLVAMLVSNVSPNYIYKGMKPVFLLVIAMFILHAFFTKEGELLFAIGWFEVYLGGIIQGLFIAFRLLLLIMMTTLLTLTTAPIQMTDGLESIFGPLRRFNVPVHELALMMSISLRFIPTLLQETEKIMKAQMARGVDFTGGPITRRIKAIVPLLVPLFMQSFRRAEDLATAMEARGYRGGEGRTKLRELVWMKKDTMAVLTITTIGFILLFLRS</sequence>
<feature type="transmembrane region" description="Helical" evidence="9">
    <location>
        <begin position="246"/>
        <end position="263"/>
    </location>
</feature>
<dbReference type="PANTHER" id="PTHR33514">
    <property type="entry name" value="PROTEIN ABCI12, CHLOROPLASTIC"/>
    <property type="match status" value="1"/>
</dbReference>
<dbReference type="InterPro" id="IPR003339">
    <property type="entry name" value="ABC/ECF_trnsptr_transmembrane"/>
</dbReference>
<dbReference type="PANTHER" id="PTHR33514:SF13">
    <property type="entry name" value="PROTEIN ABCI12, CHLOROPLASTIC"/>
    <property type="match status" value="1"/>
</dbReference>
<dbReference type="InterPro" id="IPR024919">
    <property type="entry name" value="EcfT"/>
</dbReference>
<evidence type="ECO:0000256" key="4">
    <source>
        <dbReference type="ARBA" id="ARBA00022448"/>
    </source>
</evidence>
<dbReference type="HAMAP" id="MF_01461">
    <property type="entry name" value="EcfT"/>
    <property type="match status" value="1"/>
</dbReference>
<protein>
    <recommendedName>
        <fullName evidence="3 9">Energy-coupling factor transporter transmembrane protein EcfT</fullName>
        <shortName evidence="9">ECF transporter T component EcfT</shortName>
    </recommendedName>
</protein>
<dbReference type="EMBL" id="MLQQ01000001">
    <property type="protein sequence ID" value="OIJ15480.1"/>
    <property type="molecule type" value="Genomic_DNA"/>
</dbReference>
<evidence type="ECO:0000256" key="9">
    <source>
        <dbReference type="HAMAP-Rule" id="MF_01461"/>
    </source>
</evidence>
<dbReference type="Pfam" id="PF02361">
    <property type="entry name" value="CbiQ"/>
    <property type="match status" value="1"/>
</dbReference>
<evidence type="ECO:0000256" key="1">
    <source>
        <dbReference type="ARBA" id="ARBA00004651"/>
    </source>
</evidence>
<keyword evidence="8 9" id="KW-0472">Membrane</keyword>
<keyword evidence="11" id="KW-1185">Reference proteome</keyword>
<comment type="similarity">
    <text evidence="2 9">Belongs to the energy-coupling factor EcfT family.</text>
</comment>
<dbReference type="RefSeq" id="WP_071311405.1">
    <property type="nucleotide sequence ID" value="NZ_MLQQ01000001.1"/>
</dbReference>
<gene>
    <name evidence="9" type="primary">ecfT</name>
    <name evidence="10" type="ORF">BKP35_00345</name>
</gene>
<reference evidence="10 11" key="1">
    <citation type="submission" date="2016-10" db="EMBL/GenBank/DDBJ databases">
        <title>Draft genome sequences of four alkaliphilic bacteria belonging to the Anaerobacillus genus.</title>
        <authorList>
            <person name="Bassil N.M."/>
            <person name="Lloyd J.R."/>
        </authorList>
    </citation>
    <scope>NUCLEOTIDE SEQUENCE [LARGE SCALE GENOMIC DNA]</scope>
    <source>
        <strain evidence="10 11">DSM 15340</strain>
    </source>
</reference>
<comment type="subunit">
    <text evidence="9">Forms a stable energy-coupling factor (ECF) transporter complex composed of 2 membrane-embedded substrate-binding proteins (S component), 2 ATP-binding proteins (A component) and 2 transmembrane proteins (T component).</text>
</comment>
<dbReference type="CDD" id="cd16914">
    <property type="entry name" value="EcfT"/>
    <property type="match status" value="1"/>
</dbReference>
<feature type="transmembrane region" description="Helical" evidence="9">
    <location>
        <begin position="93"/>
        <end position="112"/>
    </location>
</feature>
<evidence type="ECO:0000256" key="8">
    <source>
        <dbReference type="ARBA" id="ARBA00023136"/>
    </source>
</evidence>
<evidence type="ECO:0000256" key="3">
    <source>
        <dbReference type="ARBA" id="ARBA00014042"/>
    </source>
</evidence>
<dbReference type="OrthoDB" id="8075495at2"/>
<evidence type="ECO:0000313" key="11">
    <source>
        <dbReference type="Proteomes" id="UP000180098"/>
    </source>
</evidence>
<name>A0A1S2LTG3_9BACI</name>
<accession>A0A1S2LTG3</accession>
<feature type="transmembrane region" description="Helical" evidence="9">
    <location>
        <begin position="30"/>
        <end position="58"/>
    </location>
</feature>
<evidence type="ECO:0000256" key="5">
    <source>
        <dbReference type="ARBA" id="ARBA00022475"/>
    </source>
</evidence>
<comment type="function">
    <text evidence="9">Transmembrane (T) component of an energy-coupling factor (ECF) ABC-transporter complex. Unlike classic ABC transporters this ECF transporter provides the energy necessary to transport a number of different substrates.</text>
</comment>
<keyword evidence="6 9" id="KW-0812">Transmembrane</keyword>
<proteinExistence type="inferred from homology"/>
<evidence type="ECO:0000313" key="10">
    <source>
        <dbReference type="EMBL" id="OIJ15480.1"/>
    </source>
</evidence>
<organism evidence="10 11">
    <name type="scientific">Anaerobacillus arseniciselenatis</name>
    <dbReference type="NCBI Taxonomy" id="85682"/>
    <lineage>
        <taxon>Bacteria</taxon>
        <taxon>Bacillati</taxon>
        <taxon>Bacillota</taxon>
        <taxon>Bacilli</taxon>
        <taxon>Bacillales</taxon>
        <taxon>Bacillaceae</taxon>
        <taxon>Anaerobacillus</taxon>
    </lineage>
</organism>
<comment type="subcellular location">
    <subcellularLocation>
        <location evidence="1 9">Cell membrane</location>
        <topology evidence="1 9">Multi-pass membrane protein</topology>
    </subcellularLocation>
</comment>
<dbReference type="GO" id="GO:0022857">
    <property type="term" value="F:transmembrane transporter activity"/>
    <property type="evidence" value="ECO:0007669"/>
    <property type="project" value="UniProtKB-UniRule"/>
</dbReference>
<keyword evidence="5 9" id="KW-1003">Cell membrane</keyword>
<dbReference type="GO" id="GO:0005886">
    <property type="term" value="C:plasma membrane"/>
    <property type="evidence" value="ECO:0007669"/>
    <property type="project" value="UniProtKB-SubCell"/>
</dbReference>
<evidence type="ECO:0000256" key="7">
    <source>
        <dbReference type="ARBA" id="ARBA00022989"/>
    </source>
</evidence>
<keyword evidence="7 9" id="KW-1133">Transmembrane helix</keyword>
<keyword evidence="4 9" id="KW-0813">Transport</keyword>
<dbReference type="Proteomes" id="UP000180098">
    <property type="component" value="Unassembled WGS sequence"/>
</dbReference>
<dbReference type="AlphaFoldDB" id="A0A1S2LTG3"/>